<gene>
    <name evidence="1" type="ORF">CN613_24020</name>
</gene>
<protein>
    <submittedName>
        <fullName evidence="1">GNAT family acetyltransferase</fullName>
    </submittedName>
</protein>
<dbReference type="EMBL" id="NUDP01000107">
    <property type="protein sequence ID" value="PEM65842.1"/>
    <property type="molecule type" value="Genomic_DNA"/>
</dbReference>
<proteinExistence type="predicted"/>
<dbReference type="Proteomes" id="UP000219775">
    <property type="component" value="Unassembled WGS sequence"/>
</dbReference>
<comment type="caution">
    <text evidence="1">The sequence shown here is derived from an EMBL/GenBank/DDBJ whole genome shotgun (WGS) entry which is preliminary data.</text>
</comment>
<keyword evidence="1" id="KW-0808">Transferase</keyword>
<dbReference type="GO" id="GO:0016740">
    <property type="term" value="F:transferase activity"/>
    <property type="evidence" value="ECO:0007669"/>
    <property type="project" value="UniProtKB-KW"/>
</dbReference>
<reference evidence="1 2" key="1">
    <citation type="submission" date="2017-09" db="EMBL/GenBank/DDBJ databases">
        <title>Large-scale bioinformatics analysis of Bacillus genomes uncovers conserved roles of natural products in bacterial physiology.</title>
        <authorList>
            <consortium name="Agbiome Team Llc"/>
            <person name="Bleich R.M."/>
            <person name="Grubbs K.J."/>
            <person name="Santa Maria K.C."/>
            <person name="Allen S.E."/>
            <person name="Farag S."/>
            <person name="Shank E.A."/>
            <person name="Bowers A."/>
        </authorList>
    </citation>
    <scope>NUCLEOTIDE SEQUENCE [LARGE SCALE GENOMIC DNA]</scope>
    <source>
        <strain evidence="1 2">AFS009893</strain>
    </source>
</reference>
<accession>A0A2B4MSI8</accession>
<dbReference type="AlphaFoldDB" id="A0A2B4MSI8"/>
<organism evidence="1 2">
    <name type="scientific">Bacillus pseudomycoides</name>
    <dbReference type="NCBI Taxonomy" id="64104"/>
    <lineage>
        <taxon>Bacteria</taxon>
        <taxon>Bacillati</taxon>
        <taxon>Bacillota</taxon>
        <taxon>Bacilli</taxon>
        <taxon>Bacillales</taxon>
        <taxon>Bacillaceae</taxon>
        <taxon>Bacillus</taxon>
        <taxon>Bacillus cereus group</taxon>
    </lineage>
</organism>
<evidence type="ECO:0000313" key="1">
    <source>
        <dbReference type="EMBL" id="PEM65842.1"/>
    </source>
</evidence>
<evidence type="ECO:0000313" key="2">
    <source>
        <dbReference type="Proteomes" id="UP000219775"/>
    </source>
</evidence>
<name>A0A2B4MSI8_9BACI</name>
<sequence length="44" mass="5253">MKIYLYKREFTKMDKVIYRSLVKEDYESIKKLIGEAFGFNAGKT</sequence>